<dbReference type="Pfam" id="PF12680">
    <property type="entry name" value="SnoaL_2"/>
    <property type="match status" value="1"/>
</dbReference>
<dbReference type="EMBL" id="BAABWN010000018">
    <property type="protein sequence ID" value="GAA6170007.1"/>
    <property type="molecule type" value="Genomic_DNA"/>
</dbReference>
<gene>
    <name evidence="2" type="ORF">NBRC116591_38190</name>
</gene>
<evidence type="ECO:0000313" key="2">
    <source>
        <dbReference type="EMBL" id="GAA6170007.1"/>
    </source>
</evidence>
<evidence type="ECO:0000313" key="3">
    <source>
        <dbReference type="Proteomes" id="UP001465153"/>
    </source>
</evidence>
<feature type="domain" description="SnoaL-like" evidence="1">
    <location>
        <begin position="87"/>
        <end position="166"/>
    </location>
</feature>
<reference evidence="2 3" key="1">
    <citation type="submission" date="2024-04" db="EMBL/GenBank/DDBJ databases">
        <title>Draft genome sequence of Sessilibacter corallicola NBRC 116591.</title>
        <authorList>
            <person name="Miyakawa T."/>
            <person name="Kusuya Y."/>
            <person name="Miura T."/>
        </authorList>
    </citation>
    <scope>NUCLEOTIDE SEQUENCE [LARGE SCALE GENOMIC DNA]</scope>
    <source>
        <strain evidence="2 3">KU-00831-HH</strain>
    </source>
</reference>
<comment type="caution">
    <text evidence="2">The sequence shown here is derived from an EMBL/GenBank/DDBJ whole genome shotgun (WGS) entry which is preliminary data.</text>
</comment>
<dbReference type="Gene3D" id="3.10.450.50">
    <property type="match status" value="1"/>
</dbReference>
<evidence type="ECO:0000259" key="1">
    <source>
        <dbReference type="Pfam" id="PF12680"/>
    </source>
</evidence>
<keyword evidence="3" id="KW-1185">Reference proteome</keyword>
<dbReference type="SUPFAM" id="SSF54427">
    <property type="entry name" value="NTF2-like"/>
    <property type="match status" value="1"/>
</dbReference>
<sequence>MEEEFVNLLCTISRIKMKVFMNCKQRTIKFLFLWAFTSIFVGKLNAQESTRTALEDANLKKALYCMEILENRPDLESEHRINILRNECYSENFIEHAPNIEDGREALLSLFAKRYEKYPELSMSVKRTASDGDLVWIHLHVKHTPDSLGGAGIHIFRMKEGKIVEHWGVGQPVPKESKNNNTMF</sequence>
<dbReference type="InterPro" id="IPR032710">
    <property type="entry name" value="NTF2-like_dom_sf"/>
</dbReference>
<name>A0ABQ0AEG9_9GAMM</name>
<accession>A0ABQ0AEG9</accession>
<protein>
    <recommendedName>
        <fullName evidence="1">SnoaL-like domain-containing protein</fullName>
    </recommendedName>
</protein>
<proteinExistence type="predicted"/>
<dbReference type="RefSeq" id="WP_353304372.1">
    <property type="nucleotide sequence ID" value="NZ_BAABWN010000018.1"/>
</dbReference>
<organism evidence="2 3">
    <name type="scientific">Sessilibacter corallicola</name>
    <dbReference type="NCBI Taxonomy" id="2904075"/>
    <lineage>
        <taxon>Bacteria</taxon>
        <taxon>Pseudomonadati</taxon>
        <taxon>Pseudomonadota</taxon>
        <taxon>Gammaproteobacteria</taxon>
        <taxon>Cellvibrionales</taxon>
        <taxon>Cellvibrionaceae</taxon>
        <taxon>Sessilibacter</taxon>
    </lineage>
</organism>
<dbReference type="Proteomes" id="UP001465153">
    <property type="component" value="Unassembled WGS sequence"/>
</dbReference>
<dbReference type="InterPro" id="IPR037401">
    <property type="entry name" value="SnoaL-like"/>
</dbReference>